<dbReference type="SUPFAM" id="SSF101898">
    <property type="entry name" value="NHL repeat"/>
    <property type="match status" value="2"/>
</dbReference>
<dbReference type="InterPro" id="IPR044023">
    <property type="entry name" value="Ig_7"/>
</dbReference>
<keyword evidence="6" id="KW-1185">Reference proteome</keyword>
<dbReference type="OrthoDB" id="7794186at2"/>
<proteinExistence type="predicted"/>
<dbReference type="PANTHER" id="PTHR35580:SF1">
    <property type="entry name" value="PHYTASE-LIKE DOMAIN-CONTAINING PROTEIN"/>
    <property type="match status" value="1"/>
</dbReference>
<feature type="domain" description="Ig-like" evidence="3">
    <location>
        <begin position="1273"/>
        <end position="1359"/>
    </location>
</feature>
<dbReference type="InterPro" id="IPR026444">
    <property type="entry name" value="Secre_tail"/>
</dbReference>
<feature type="domain" description="PKD-like" evidence="4">
    <location>
        <begin position="1362"/>
        <end position="1442"/>
    </location>
</feature>
<evidence type="ECO:0000256" key="1">
    <source>
        <dbReference type="SAM" id="SignalP"/>
    </source>
</evidence>
<evidence type="ECO:0008006" key="7">
    <source>
        <dbReference type="Google" id="ProtNLM"/>
    </source>
</evidence>
<dbReference type="RefSeq" id="WP_112304324.1">
    <property type="nucleotide sequence ID" value="NZ_QMDV01000001.1"/>
</dbReference>
<comment type="caution">
    <text evidence="5">The sequence shown here is derived from an EMBL/GenBank/DDBJ whole genome shotgun (WGS) entry which is preliminary data.</text>
</comment>
<sequence>MLKQLLLLFFIVLSLPAASQDWQWIKEAGSTHAHESKSMVTDVNGNSYVIGGFANSISFGPTTLTGGPDGNTFIAKYDSNGNMIWANAITGTSVVESADIAVDASGNPYITGNFKGTVTLGKFTLTSSEDRSAFVTKFDQSGKVVWAKKAGSADGDVRGTNIAVDVNGSAYVTGNFFKTATFGEVIITATKNEQLFISKYTSEGDISWVKMAGGLGSCFTHDITTDQSGSLYLTGQFWMTAAFGTTTLTNHSDVTRPADIFVARYDTNGNALWAKQAGGPEGSDVGTGIVVDETGNSYISGFFQNRATFGSAAVSGNATGNIFLAKYSAAGILQWIKKQESSGDARSASIGRDIDGNLYIAGHFEGSVSFDNTALVSTGAYDMFFIKYSPTADVLGATQAGGAGLDLVKKLSISGNGTIYFTGDFSGPAVFGSSTLEQGIVVGKLSSMTMPKPVPSITTGDLKTAVLCAGVAMEVPFSTNGDFGTDNIFSVQLSNSYGTFSDPTVIGSGATSPIAATIPAWLATGPGYKIRVVASSPKVNGTSNEKSLTMNKPPVVIASAAARAIQEGSSTNLYASGADVYIWSPAKGLSDPNIADPVASPQATTTYTVTGIKNGCSSTSTVTVRVEPVPVAGSAFEWSWVKNETNTGYSSADISVIDSKGNVYATGQFSESLKLGSVTLTINDGSKQIFLAKYNAEGQVLWAKQLPGYVVDMAVDAQDNLYLMGSFLGTMTLGDYKLTASTGSNYFAVKYSESGNVIWATQTNGSHYNVAAIAASPAGELYITGTFSGSTSFSDVTLSSGTNNAFFVVKYDVHGKVQWGNTIKGSSGKNYEIGMTTDVEGAVYITSSISVGTLEFSSLLLTNSKGGPNTFVSKYQPNGQLHWAKLINQNQEDYSETRSSLIAVDKNKNVYLVGRFNNYTRFEAGPELTASIAGTNGFFAKYDTEGNFKWVTETGGIFAFATGLTIDPKDNIYITGVFSYTAIFGSRQLVIGNAKYGNTDYGIYVTRYDVNGNAVWAEKATTSPLYDIVSRGISVDSRQNIYLVGSFNRTGTHQTVNFGCHTIKNSVSASEQYYVAKLSALSGELPVIVTGNVSGAAICPGSTIEIPFSITGNNSGCTSYTALLSDEKGSFVESKIIGTGTGEDNKIVATIPANIYGGNGYRIKIISSAPAITGTDNGTNISLSVEPAPSIIASVSNPCPGTTGVTYTAQSAYQATSYTWVVPEGWIITDGQGTNKVKVRVGASAGEVTVTIPGACGQEIKRSLAVAPANVFAPTVRDLSKKTCGTGNTVFVASGAPYGATYRWYASATSPDPIWEDRSSESESRFYTPVVSITTNFYVSIRFSNGCEGERIKLTLNVNSKPDMPNGISASVAKPCAGAQVIYEVPAVSNAAGYEWNVPFGWVILEGQDSPRIRVKAGAEAGVITVTAYNHCGYSERQSLSIETGVPVGPTVLSGLKCGTSSVNFYATGAPEGGTYKWYASTSAIEPLALGQVFTTPLLTQSTLYYATVVSAEGCESARIAVTAIIKPAAVATAGINETVCSTIPTYTLTGFSPDSGTWTGTAVTAKGIFHPNTAGVGIHKLTYTFIDENGCVAVSTKDVIVSTCTGIKEIETPKKISIFPNPTSEALHIVLPLSGKTNLAIRLINAKGQTVYSQVFGEVAGEIRQTINVKDKPQGVYLLQFTMDKEVITKQVLIN</sequence>
<feature type="domain" description="PKD-like" evidence="4">
    <location>
        <begin position="1188"/>
        <end position="1266"/>
    </location>
</feature>
<evidence type="ECO:0000259" key="3">
    <source>
        <dbReference type="Pfam" id="PF19081"/>
    </source>
</evidence>
<dbReference type="Pfam" id="PF06739">
    <property type="entry name" value="SBBP"/>
    <property type="match status" value="1"/>
</dbReference>
<protein>
    <recommendedName>
        <fullName evidence="7">Por secretion system C-terminal sorting domain-containing protein</fullName>
    </recommendedName>
</protein>
<dbReference type="InterPro" id="IPR010620">
    <property type="entry name" value="SBBP_repeat"/>
</dbReference>
<dbReference type="Pfam" id="PF19408">
    <property type="entry name" value="PKD_6"/>
    <property type="match status" value="2"/>
</dbReference>
<feature type="chain" id="PRO_5016752378" description="Por secretion system C-terminal sorting domain-containing protein" evidence="1">
    <location>
        <begin position="20"/>
        <end position="1696"/>
    </location>
</feature>
<organism evidence="5 6">
    <name type="scientific">Pontibacter arcticus</name>
    <dbReference type="NCBI Taxonomy" id="2080288"/>
    <lineage>
        <taxon>Bacteria</taxon>
        <taxon>Pseudomonadati</taxon>
        <taxon>Bacteroidota</taxon>
        <taxon>Cytophagia</taxon>
        <taxon>Cytophagales</taxon>
        <taxon>Hymenobacteraceae</taxon>
        <taxon>Pontibacter</taxon>
    </lineage>
</organism>
<gene>
    <name evidence="5" type="ORF">DP923_03350</name>
</gene>
<reference evidence="5 6" key="1">
    <citation type="submission" date="2018-06" db="EMBL/GenBank/DDBJ databases">
        <authorList>
            <person name="Liu Z.-W."/>
        </authorList>
    </citation>
    <scope>NUCLEOTIDE SEQUENCE [LARGE SCALE GENOMIC DNA]</scope>
    <source>
        <strain evidence="5 6">2b14</strain>
    </source>
</reference>
<dbReference type="InterPro" id="IPR045829">
    <property type="entry name" value="PKD_6"/>
</dbReference>
<reference evidence="5 6" key="2">
    <citation type="submission" date="2018-07" db="EMBL/GenBank/DDBJ databases">
        <title>Pontibacter sp. 2b14 genomic sequence and assembly.</title>
        <authorList>
            <person name="Du Z.-J."/>
        </authorList>
    </citation>
    <scope>NUCLEOTIDE SEQUENCE [LARGE SCALE GENOMIC DNA]</scope>
    <source>
        <strain evidence="5 6">2b14</strain>
    </source>
</reference>
<feature type="domain" description="Secretion system C-terminal sorting" evidence="2">
    <location>
        <begin position="1619"/>
        <end position="1695"/>
    </location>
</feature>
<dbReference type="NCBIfam" id="TIGR04183">
    <property type="entry name" value="Por_Secre_tail"/>
    <property type="match status" value="1"/>
</dbReference>
<dbReference type="PANTHER" id="PTHR35580">
    <property type="entry name" value="CELL SURFACE GLYCOPROTEIN (S-LAYER PROTEIN)-LIKE PROTEIN"/>
    <property type="match status" value="1"/>
</dbReference>
<dbReference type="Pfam" id="PF19081">
    <property type="entry name" value="Ig_7"/>
    <property type="match status" value="2"/>
</dbReference>
<evidence type="ECO:0000259" key="4">
    <source>
        <dbReference type="Pfam" id="PF19408"/>
    </source>
</evidence>
<evidence type="ECO:0000313" key="5">
    <source>
        <dbReference type="EMBL" id="RAU84098.1"/>
    </source>
</evidence>
<dbReference type="Pfam" id="PF18962">
    <property type="entry name" value="Por_Secre_tail"/>
    <property type="match status" value="1"/>
</dbReference>
<evidence type="ECO:0000259" key="2">
    <source>
        <dbReference type="Pfam" id="PF18962"/>
    </source>
</evidence>
<evidence type="ECO:0000313" key="6">
    <source>
        <dbReference type="Proteomes" id="UP000251692"/>
    </source>
</evidence>
<dbReference type="InterPro" id="IPR052918">
    <property type="entry name" value="Motility_Chemotaxis_Reg"/>
</dbReference>
<feature type="domain" description="Ig-like" evidence="3">
    <location>
        <begin position="1447"/>
        <end position="1528"/>
    </location>
</feature>
<dbReference type="EMBL" id="QMDV01000001">
    <property type="protein sequence ID" value="RAU84098.1"/>
    <property type="molecule type" value="Genomic_DNA"/>
</dbReference>
<dbReference type="Proteomes" id="UP000251692">
    <property type="component" value="Unassembled WGS sequence"/>
</dbReference>
<name>A0A364RIN3_9BACT</name>
<accession>A0A364RIN3</accession>
<feature type="signal peptide" evidence="1">
    <location>
        <begin position="1"/>
        <end position="19"/>
    </location>
</feature>
<keyword evidence="1" id="KW-0732">Signal</keyword>